<gene>
    <name evidence="3" type="ORF">GCM10022246_01110</name>
</gene>
<accession>A0ABP7NMF8</accession>
<comment type="caution">
    <text evidence="3">The sequence shown here is derived from an EMBL/GenBank/DDBJ whole genome shotgun (WGS) entry which is preliminary data.</text>
</comment>
<dbReference type="RefSeq" id="WP_316758609.1">
    <property type="nucleotide sequence ID" value="NZ_BAABAK010000001.1"/>
</dbReference>
<dbReference type="InterPro" id="IPR000866">
    <property type="entry name" value="AhpC/TSA"/>
</dbReference>
<dbReference type="InterPro" id="IPR036249">
    <property type="entry name" value="Thioredoxin-like_sf"/>
</dbReference>
<dbReference type="CDD" id="cd02966">
    <property type="entry name" value="TlpA_like_family"/>
    <property type="match status" value="1"/>
</dbReference>
<evidence type="ECO:0000259" key="2">
    <source>
        <dbReference type="PROSITE" id="PS51352"/>
    </source>
</evidence>
<evidence type="ECO:0000313" key="3">
    <source>
        <dbReference type="EMBL" id="GAA3950348.1"/>
    </source>
</evidence>
<proteinExistence type="predicted"/>
<evidence type="ECO:0000256" key="1">
    <source>
        <dbReference type="SAM" id="SignalP"/>
    </source>
</evidence>
<dbReference type="InterPro" id="IPR050553">
    <property type="entry name" value="Thioredoxin_ResA/DsbE_sf"/>
</dbReference>
<dbReference type="PROSITE" id="PS51352">
    <property type="entry name" value="THIOREDOXIN_2"/>
    <property type="match status" value="1"/>
</dbReference>
<dbReference type="PANTHER" id="PTHR42852:SF13">
    <property type="entry name" value="PROTEIN DIPZ"/>
    <property type="match status" value="1"/>
</dbReference>
<organism evidence="3 4">
    <name type="scientific">Pedobacter ginsengiterrae</name>
    <dbReference type="NCBI Taxonomy" id="871696"/>
    <lineage>
        <taxon>Bacteria</taxon>
        <taxon>Pseudomonadati</taxon>
        <taxon>Bacteroidota</taxon>
        <taxon>Sphingobacteriia</taxon>
        <taxon>Sphingobacteriales</taxon>
        <taxon>Sphingobacteriaceae</taxon>
        <taxon>Pedobacter</taxon>
    </lineage>
</organism>
<dbReference type="Gene3D" id="3.40.30.10">
    <property type="entry name" value="Glutaredoxin"/>
    <property type="match status" value="1"/>
</dbReference>
<dbReference type="InterPro" id="IPR013766">
    <property type="entry name" value="Thioredoxin_domain"/>
</dbReference>
<reference evidence="4" key="1">
    <citation type="journal article" date="2019" name="Int. J. Syst. Evol. Microbiol.">
        <title>The Global Catalogue of Microorganisms (GCM) 10K type strain sequencing project: providing services to taxonomists for standard genome sequencing and annotation.</title>
        <authorList>
            <consortium name="The Broad Institute Genomics Platform"/>
            <consortium name="The Broad Institute Genome Sequencing Center for Infectious Disease"/>
            <person name="Wu L."/>
            <person name="Ma J."/>
        </authorList>
    </citation>
    <scope>NUCLEOTIDE SEQUENCE [LARGE SCALE GENOMIC DNA]</scope>
    <source>
        <strain evidence="4">JCM 17338</strain>
    </source>
</reference>
<feature type="signal peptide" evidence="1">
    <location>
        <begin position="1"/>
        <end position="21"/>
    </location>
</feature>
<name>A0ABP7NMF8_9SPHI</name>
<dbReference type="PANTHER" id="PTHR42852">
    <property type="entry name" value="THIOL:DISULFIDE INTERCHANGE PROTEIN DSBE"/>
    <property type="match status" value="1"/>
</dbReference>
<dbReference type="Pfam" id="PF00578">
    <property type="entry name" value="AhpC-TSA"/>
    <property type="match status" value="1"/>
</dbReference>
<evidence type="ECO:0000313" key="4">
    <source>
        <dbReference type="Proteomes" id="UP001501081"/>
    </source>
</evidence>
<keyword evidence="4" id="KW-1185">Reference proteome</keyword>
<dbReference type="Proteomes" id="UP001501081">
    <property type="component" value="Unassembled WGS sequence"/>
</dbReference>
<sequence>MKKSMILIVMAVLCLFLGVSAQGLKPLAKNIDELKPLNIGEKVPDLEFDQALNMPGGKLRFSDFKGKALILDFWGTWCGACLKAIPHAQEVQDKYGKNVQVLLINDSATDSLHIVREFLEKRKRENQEIRLPVIFTHSKVTRKLFPHRHYPHYVWISADGRIKAITRAEQLEEESIERLIAGLDIHIPVKQP</sequence>
<feature type="chain" id="PRO_5045793253" description="Thioredoxin domain-containing protein" evidence="1">
    <location>
        <begin position="22"/>
        <end position="192"/>
    </location>
</feature>
<keyword evidence="1" id="KW-0732">Signal</keyword>
<protein>
    <recommendedName>
        <fullName evidence="2">Thioredoxin domain-containing protein</fullName>
    </recommendedName>
</protein>
<feature type="domain" description="Thioredoxin" evidence="2">
    <location>
        <begin position="37"/>
        <end position="185"/>
    </location>
</feature>
<dbReference type="SUPFAM" id="SSF52833">
    <property type="entry name" value="Thioredoxin-like"/>
    <property type="match status" value="1"/>
</dbReference>
<dbReference type="EMBL" id="BAABAK010000001">
    <property type="protein sequence ID" value="GAA3950348.1"/>
    <property type="molecule type" value="Genomic_DNA"/>
</dbReference>